<dbReference type="AlphaFoldDB" id="A0A0M1NJV8"/>
<dbReference type="Proteomes" id="UP000036932">
    <property type="component" value="Unassembled WGS sequence"/>
</dbReference>
<gene>
    <name evidence="1" type="ORF">AM231_19690</name>
</gene>
<dbReference type="EMBL" id="LIUT01000003">
    <property type="protein sequence ID" value="KOR82533.1"/>
    <property type="molecule type" value="Genomic_DNA"/>
</dbReference>
<dbReference type="OrthoDB" id="89089at2"/>
<protein>
    <recommendedName>
        <fullName evidence="3">Phage portal protein</fullName>
    </recommendedName>
</protein>
<organism evidence="1 2">
    <name type="scientific">Paenibacillus solani</name>
    <dbReference type="NCBI Taxonomy" id="1705565"/>
    <lineage>
        <taxon>Bacteria</taxon>
        <taxon>Bacillati</taxon>
        <taxon>Bacillota</taxon>
        <taxon>Bacilli</taxon>
        <taxon>Bacillales</taxon>
        <taxon>Paenibacillaceae</taxon>
        <taxon>Paenibacillus</taxon>
    </lineage>
</organism>
<proteinExistence type="predicted"/>
<evidence type="ECO:0008006" key="3">
    <source>
        <dbReference type="Google" id="ProtNLM"/>
    </source>
</evidence>
<keyword evidence="2" id="KW-1185">Reference proteome</keyword>
<accession>A0A0M1NJV8</accession>
<dbReference type="PATRIC" id="fig|1705565.3.peg.5898"/>
<name>A0A0M1NJV8_9BACL</name>
<dbReference type="InterPro" id="IPR020288">
    <property type="entry name" value="Sheath_initiator"/>
</dbReference>
<reference evidence="2" key="1">
    <citation type="submission" date="2015-08" db="EMBL/GenBank/DDBJ databases">
        <title>Genome sequencing project for genomic taxonomy and phylogenomics of Bacillus-like bacteria.</title>
        <authorList>
            <person name="Liu B."/>
            <person name="Wang J."/>
            <person name="Zhu Y."/>
            <person name="Liu G."/>
            <person name="Chen Q."/>
            <person name="Chen Z."/>
            <person name="Lan J."/>
            <person name="Che J."/>
            <person name="Ge C."/>
            <person name="Shi H."/>
            <person name="Pan Z."/>
            <person name="Liu X."/>
        </authorList>
    </citation>
    <scope>NUCLEOTIDE SEQUENCE [LARGE SCALE GENOMIC DNA]</scope>
    <source>
        <strain evidence="2">FJAT-22460</strain>
    </source>
</reference>
<sequence>MANLFPEGDDMIWTDATDPKVLEGVGAVFGRSWRYDFEAGEFVMSPTRKITVADEKEAWVIWCEKAIRTPRYRHLIYTHDYGSELEELIGKGYDRSLQESEIQRMVTEMLLADARTDSVDQFLFAWEGEACRFSCRITNVRDETEIIESVVI</sequence>
<dbReference type="Pfam" id="PF10934">
    <property type="entry name" value="Sheath_initiator"/>
    <property type="match status" value="1"/>
</dbReference>
<evidence type="ECO:0000313" key="2">
    <source>
        <dbReference type="Proteomes" id="UP000036932"/>
    </source>
</evidence>
<evidence type="ECO:0000313" key="1">
    <source>
        <dbReference type="EMBL" id="KOR82533.1"/>
    </source>
</evidence>
<comment type="caution">
    <text evidence="1">The sequence shown here is derived from an EMBL/GenBank/DDBJ whole genome shotgun (WGS) entry which is preliminary data.</text>
</comment>
<dbReference type="RefSeq" id="WP_054404139.1">
    <property type="nucleotide sequence ID" value="NZ_LIUT01000003.1"/>
</dbReference>